<dbReference type="PROSITE" id="PS00070">
    <property type="entry name" value="ALDEHYDE_DEHYDR_CYS"/>
    <property type="match status" value="1"/>
</dbReference>
<dbReference type="InterPro" id="IPR016162">
    <property type="entry name" value="Ald_DH_N"/>
</dbReference>
<dbReference type="FunFam" id="3.40.605.10:FF:000007">
    <property type="entry name" value="NAD/NADP-dependent betaine aldehyde dehydrogenase"/>
    <property type="match status" value="1"/>
</dbReference>
<evidence type="ECO:0000313" key="6">
    <source>
        <dbReference type="EMBL" id="MBS3650577.1"/>
    </source>
</evidence>
<dbReference type="InterPro" id="IPR016163">
    <property type="entry name" value="Ald_DH_C"/>
</dbReference>
<dbReference type="EMBL" id="JAGWCR010000010">
    <property type="protein sequence ID" value="MBS3650577.1"/>
    <property type="molecule type" value="Genomic_DNA"/>
</dbReference>
<dbReference type="Proteomes" id="UP000680348">
    <property type="component" value="Unassembled WGS sequence"/>
</dbReference>
<dbReference type="InterPro" id="IPR015590">
    <property type="entry name" value="Aldehyde_DH_dom"/>
</dbReference>
<accession>A0A942E8W7</accession>
<dbReference type="RefSeq" id="WP_188256144.1">
    <property type="nucleotide sequence ID" value="NZ_JABVCF010000010.1"/>
</dbReference>
<dbReference type="SUPFAM" id="SSF53720">
    <property type="entry name" value="ALDH-like"/>
    <property type="match status" value="1"/>
</dbReference>
<proteinExistence type="inferred from homology"/>
<keyword evidence="7" id="KW-1185">Reference proteome</keyword>
<evidence type="ECO:0000256" key="4">
    <source>
        <dbReference type="RuleBase" id="RU003345"/>
    </source>
</evidence>
<protein>
    <submittedName>
        <fullName evidence="6">Aldehyde dehydrogenase family protein</fullName>
    </submittedName>
</protein>
<dbReference type="PANTHER" id="PTHR11699">
    <property type="entry name" value="ALDEHYDE DEHYDROGENASE-RELATED"/>
    <property type="match status" value="1"/>
</dbReference>
<feature type="active site" evidence="3">
    <location>
        <position position="252"/>
    </location>
</feature>
<evidence type="ECO:0000259" key="5">
    <source>
        <dbReference type="Pfam" id="PF00171"/>
    </source>
</evidence>
<evidence type="ECO:0000313" key="7">
    <source>
        <dbReference type="Proteomes" id="UP000680348"/>
    </source>
</evidence>
<dbReference type="AlphaFoldDB" id="A0A942E8W7"/>
<sequence>MIERPLIPIVVGNKVLNEGSDGIGQSFDPATGELVAQFARAGQVEVEMAVAAAREAFDNGPWRRMRPFERGRILQRIGELMLQRRGEIARKESRDSGKPLRDSYWEVDCSARFFEFYGGAADKMHGNSIPLGPDWSDWTVKEAIGVSLHIIPWNYPFQLIARGVAPALAAGCAVIIKPSADTPVTAYEFVKICQEAGLPEGLVNLVNGRGSLAGDLLARHKGVDQITFTGSVATGERVLVAAASHAIPCNMELGGKSPQILFADADLDRSLPIVAGGFLTHCGQVCNAGTRLFVERKIHDRVVEQLHARISKMTLGAGIDDPDMGPLISRAHRSDVERYYDVAREDGELLLGAELPQAPELVDGAFVRPGLVVGAGNNTRIAREEIFGPILTVIPFDTAEEAISGANDSPFGLVAGVHTTNIDKALGVGEKLRVGQVWINSFGVGLDVEFPFGGYKLSGFGREKGLEALAAYQQIKNIAIHHPLPR</sequence>
<feature type="domain" description="Aldehyde dehydrogenase" evidence="5">
    <location>
        <begin position="25"/>
        <end position="478"/>
    </location>
</feature>
<keyword evidence="2 4" id="KW-0560">Oxidoreductase</keyword>
<dbReference type="Pfam" id="PF00171">
    <property type="entry name" value="Aldedh"/>
    <property type="match status" value="1"/>
</dbReference>
<evidence type="ECO:0000256" key="3">
    <source>
        <dbReference type="PROSITE-ProRule" id="PRU10007"/>
    </source>
</evidence>
<dbReference type="GO" id="GO:0016620">
    <property type="term" value="F:oxidoreductase activity, acting on the aldehyde or oxo group of donors, NAD or NADP as acceptor"/>
    <property type="evidence" value="ECO:0007669"/>
    <property type="project" value="InterPro"/>
</dbReference>
<dbReference type="Gene3D" id="3.40.605.10">
    <property type="entry name" value="Aldehyde Dehydrogenase, Chain A, domain 1"/>
    <property type="match status" value="1"/>
</dbReference>
<dbReference type="PROSITE" id="PS00687">
    <property type="entry name" value="ALDEHYDE_DEHYDR_GLU"/>
    <property type="match status" value="1"/>
</dbReference>
<reference evidence="6" key="1">
    <citation type="submission" date="2021-04" db="EMBL/GenBank/DDBJ databases">
        <title>Pseudaminobacter soli sp. nov., isolated from paddy soil contaminated by heavy metals.</title>
        <authorList>
            <person name="Zhang K."/>
        </authorList>
    </citation>
    <scope>NUCLEOTIDE SEQUENCE</scope>
    <source>
        <strain evidence="6">19-2017</strain>
    </source>
</reference>
<comment type="caution">
    <text evidence="6">The sequence shown here is derived from an EMBL/GenBank/DDBJ whole genome shotgun (WGS) entry which is preliminary data.</text>
</comment>
<dbReference type="InterPro" id="IPR016161">
    <property type="entry name" value="Ald_DH/histidinol_DH"/>
</dbReference>
<organism evidence="6 7">
    <name type="scientific">Pseudaminobacter soli</name>
    <name type="common">ex Zhang et al. 2022</name>
    <dbReference type="NCBI Taxonomy" id="2831468"/>
    <lineage>
        <taxon>Bacteria</taxon>
        <taxon>Pseudomonadati</taxon>
        <taxon>Pseudomonadota</taxon>
        <taxon>Alphaproteobacteria</taxon>
        <taxon>Hyphomicrobiales</taxon>
        <taxon>Phyllobacteriaceae</taxon>
        <taxon>Pseudaminobacter</taxon>
    </lineage>
</organism>
<name>A0A942E8W7_9HYPH</name>
<comment type="similarity">
    <text evidence="1 4">Belongs to the aldehyde dehydrogenase family.</text>
</comment>
<evidence type="ECO:0000256" key="1">
    <source>
        <dbReference type="ARBA" id="ARBA00009986"/>
    </source>
</evidence>
<gene>
    <name evidence="6" type="ORF">KEU06_18335</name>
</gene>
<dbReference type="InterPro" id="IPR016160">
    <property type="entry name" value="Ald_DH_CS_CYS"/>
</dbReference>
<dbReference type="Gene3D" id="3.40.309.10">
    <property type="entry name" value="Aldehyde Dehydrogenase, Chain A, domain 2"/>
    <property type="match status" value="1"/>
</dbReference>
<evidence type="ECO:0000256" key="2">
    <source>
        <dbReference type="ARBA" id="ARBA00023002"/>
    </source>
</evidence>
<dbReference type="InterPro" id="IPR029510">
    <property type="entry name" value="Ald_DH_CS_GLU"/>
</dbReference>